<dbReference type="InterPro" id="IPR045280">
    <property type="entry name" value="TIFY-like"/>
</dbReference>
<feature type="compositionally biased region" description="Gly residues" evidence="5">
    <location>
        <begin position="16"/>
        <end position="25"/>
    </location>
</feature>
<dbReference type="SMART" id="SM00401">
    <property type="entry name" value="ZnF_GATA"/>
    <property type="match status" value="1"/>
</dbReference>
<evidence type="ECO:0000256" key="3">
    <source>
        <dbReference type="ARBA" id="ARBA00023163"/>
    </source>
</evidence>
<keyword evidence="4" id="KW-0862">Zinc</keyword>
<name>A0A9Q0UTE3_SALPP</name>
<evidence type="ECO:0000313" key="8">
    <source>
        <dbReference type="Proteomes" id="UP001151532"/>
    </source>
</evidence>
<keyword evidence="2" id="KW-0238">DNA-binding</keyword>
<keyword evidence="1" id="KW-0805">Transcription regulation</keyword>
<keyword evidence="4" id="KW-0863">Zinc-finger</keyword>
<protein>
    <submittedName>
        <fullName evidence="7">GATA TRANSCRIPTION FACTOR 25</fullName>
    </submittedName>
</protein>
<evidence type="ECO:0000256" key="4">
    <source>
        <dbReference type="PROSITE-ProRule" id="PRU00094"/>
    </source>
</evidence>
<dbReference type="SUPFAM" id="SSF57716">
    <property type="entry name" value="Glucocorticoid receptor-like (DNA-binding domain)"/>
    <property type="match status" value="1"/>
</dbReference>
<feature type="region of interest" description="Disordered" evidence="5">
    <location>
        <begin position="1"/>
        <end position="33"/>
    </location>
</feature>
<dbReference type="CDD" id="cd00202">
    <property type="entry name" value="ZnF_GATA"/>
    <property type="match status" value="1"/>
</dbReference>
<dbReference type="GO" id="GO:0043565">
    <property type="term" value="F:sequence-specific DNA binding"/>
    <property type="evidence" value="ECO:0007669"/>
    <property type="project" value="InterPro"/>
</dbReference>
<evidence type="ECO:0000256" key="2">
    <source>
        <dbReference type="ARBA" id="ARBA00023125"/>
    </source>
</evidence>
<keyword evidence="8" id="KW-1185">Reference proteome</keyword>
<dbReference type="InterPro" id="IPR000679">
    <property type="entry name" value="Znf_GATA"/>
</dbReference>
<proteinExistence type="predicted"/>
<evidence type="ECO:0000256" key="1">
    <source>
        <dbReference type="ARBA" id="ARBA00023015"/>
    </source>
</evidence>
<dbReference type="EMBL" id="JAPFFK010000011">
    <property type="protein sequence ID" value="KAJ6735505.1"/>
    <property type="molecule type" value="Genomic_DNA"/>
</dbReference>
<feature type="compositionally biased region" description="Polar residues" evidence="5">
    <location>
        <begin position="1"/>
        <end position="11"/>
    </location>
</feature>
<dbReference type="Proteomes" id="UP001151532">
    <property type="component" value="Chromosome 17"/>
</dbReference>
<evidence type="ECO:0000313" key="7">
    <source>
        <dbReference type="EMBL" id="KAJ6735505.1"/>
    </source>
</evidence>
<sequence>MQRNKGQFTSAKKSEGGYGWDGGQDSGLDDSQQETLCTHCGTNSKSTPMMRRGPSGPRSLCNACGLFWANRVSILLNFIKCGHTHTLIPRPFLFCCCFCAKCILNEEIRAKHFLFGKK</sequence>
<dbReference type="Pfam" id="PF00320">
    <property type="entry name" value="GATA"/>
    <property type="match status" value="1"/>
</dbReference>
<dbReference type="GO" id="GO:0006355">
    <property type="term" value="P:regulation of DNA-templated transcription"/>
    <property type="evidence" value="ECO:0007669"/>
    <property type="project" value="InterPro"/>
</dbReference>
<evidence type="ECO:0000256" key="5">
    <source>
        <dbReference type="SAM" id="MobiDB-lite"/>
    </source>
</evidence>
<organism evidence="7 8">
    <name type="scientific">Salix purpurea</name>
    <name type="common">Purple osier willow</name>
    <dbReference type="NCBI Taxonomy" id="77065"/>
    <lineage>
        <taxon>Eukaryota</taxon>
        <taxon>Viridiplantae</taxon>
        <taxon>Streptophyta</taxon>
        <taxon>Embryophyta</taxon>
        <taxon>Tracheophyta</taxon>
        <taxon>Spermatophyta</taxon>
        <taxon>Magnoliopsida</taxon>
        <taxon>eudicotyledons</taxon>
        <taxon>Gunneridae</taxon>
        <taxon>Pentapetalae</taxon>
        <taxon>rosids</taxon>
        <taxon>fabids</taxon>
        <taxon>Malpighiales</taxon>
        <taxon>Salicaceae</taxon>
        <taxon>Saliceae</taxon>
        <taxon>Salix</taxon>
    </lineage>
</organism>
<reference evidence="7" key="1">
    <citation type="submission" date="2022-11" db="EMBL/GenBank/DDBJ databases">
        <authorList>
            <person name="Hyden B.L."/>
            <person name="Feng K."/>
            <person name="Yates T."/>
            <person name="Jawdy S."/>
            <person name="Smart L.B."/>
            <person name="Muchero W."/>
        </authorList>
    </citation>
    <scope>NUCLEOTIDE SEQUENCE</scope>
    <source>
        <tissue evidence="7">Shoot tip</tissue>
    </source>
</reference>
<dbReference type="PANTHER" id="PTHR46125:SF20">
    <property type="entry name" value="GATA TRANSCRIPTION FACTOR 25"/>
    <property type="match status" value="1"/>
</dbReference>
<dbReference type="GO" id="GO:0008270">
    <property type="term" value="F:zinc ion binding"/>
    <property type="evidence" value="ECO:0007669"/>
    <property type="project" value="UniProtKB-KW"/>
</dbReference>
<dbReference type="AlphaFoldDB" id="A0A9Q0UTE3"/>
<dbReference type="Gene3D" id="3.30.50.10">
    <property type="entry name" value="Erythroid Transcription Factor GATA-1, subunit A"/>
    <property type="match status" value="1"/>
</dbReference>
<reference evidence="7" key="2">
    <citation type="journal article" date="2023" name="Int. J. Mol. Sci.">
        <title>De Novo Assembly and Annotation of 11 Diverse Shrub Willow (Salix) Genomes Reveals Novel Gene Organization in Sex-Linked Regions.</title>
        <authorList>
            <person name="Hyden B."/>
            <person name="Feng K."/>
            <person name="Yates T.B."/>
            <person name="Jawdy S."/>
            <person name="Cereghino C."/>
            <person name="Smart L.B."/>
            <person name="Muchero W."/>
        </authorList>
    </citation>
    <scope>NUCLEOTIDE SEQUENCE</scope>
    <source>
        <tissue evidence="7">Shoot tip</tissue>
    </source>
</reference>
<accession>A0A9Q0UTE3</accession>
<dbReference type="PROSITE" id="PS00344">
    <property type="entry name" value="GATA_ZN_FINGER_1"/>
    <property type="match status" value="1"/>
</dbReference>
<dbReference type="PROSITE" id="PS50114">
    <property type="entry name" value="GATA_ZN_FINGER_2"/>
    <property type="match status" value="1"/>
</dbReference>
<feature type="domain" description="GATA-type" evidence="6">
    <location>
        <begin position="31"/>
        <end position="67"/>
    </location>
</feature>
<dbReference type="InterPro" id="IPR013088">
    <property type="entry name" value="Znf_NHR/GATA"/>
</dbReference>
<keyword evidence="3" id="KW-0804">Transcription</keyword>
<dbReference type="OrthoDB" id="2162994at2759"/>
<comment type="caution">
    <text evidence="7">The sequence shown here is derived from an EMBL/GenBank/DDBJ whole genome shotgun (WGS) entry which is preliminary data.</text>
</comment>
<evidence type="ECO:0000259" key="6">
    <source>
        <dbReference type="PROSITE" id="PS50114"/>
    </source>
</evidence>
<keyword evidence="4" id="KW-0479">Metal-binding</keyword>
<dbReference type="PANTHER" id="PTHR46125">
    <property type="entry name" value="GATA TRANSCRIPTION FACTOR 28"/>
    <property type="match status" value="1"/>
</dbReference>
<gene>
    <name evidence="7" type="ORF">OIU79_002535</name>
</gene>